<feature type="transmembrane region" description="Helical" evidence="1">
    <location>
        <begin position="93"/>
        <end position="110"/>
    </location>
</feature>
<dbReference type="STRING" id="1384054.N790_01775"/>
<organism evidence="2 3">
    <name type="scientific">Arenimonas malthae CC-JY-1</name>
    <dbReference type="NCBI Taxonomy" id="1384054"/>
    <lineage>
        <taxon>Bacteria</taxon>
        <taxon>Pseudomonadati</taxon>
        <taxon>Pseudomonadota</taxon>
        <taxon>Gammaproteobacteria</taxon>
        <taxon>Lysobacterales</taxon>
        <taxon>Lysobacteraceae</taxon>
        <taxon>Arenimonas</taxon>
    </lineage>
</organism>
<keyword evidence="1" id="KW-0812">Transmembrane</keyword>
<gene>
    <name evidence="2" type="ORF">N790_01775</name>
</gene>
<dbReference type="PATRIC" id="fig|1384054.3.peg.1603"/>
<proteinExistence type="predicted"/>
<keyword evidence="1" id="KW-1133">Transmembrane helix</keyword>
<keyword evidence="3" id="KW-1185">Reference proteome</keyword>
<dbReference type="Gene3D" id="1.25.40.10">
    <property type="entry name" value="Tetratricopeptide repeat domain"/>
    <property type="match status" value="1"/>
</dbReference>
<feature type="transmembrane region" description="Helical" evidence="1">
    <location>
        <begin position="116"/>
        <end position="135"/>
    </location>
</feature>
<feature type="transmembrane region" description="Helical" evidence="1">
    <location>
        <begin position="45"/>
        <end position="63"/>
    </location>
</feature>
<feature type="transmembrane region" description="Helical" evidence="1">
    <location>
        <begin position="156"/>
        <end position="180"/>
    </location>
</feature>
<evidence type="ECO:0000256" key="1">
    <source>
        <dbReference type="SAM" id="Phobius"/>
    </source>
</evidence>
<evidence type="ECO:0000313" key="3">
    <source>
        <dbReference type="Proteomes" id="UP000029392"/>
    </source>
</evidence>
<dbReference type="RefSeq" id="WP_043803347.1">
    <property type="nucleotide sequence ID" value="NZ_AVCH01000161.1"/>
</dbReference>
<dbReference type="EMBL" id="AVCH01000161">
    <property type="protein sequence ID" value="KFN47463.1"/>
    <property type="molecule type" value="Genomic_DNA"/>
</dbReference>
<feature type="transmembrane region" description="Helical" evidence="1">
    <location>
        <begin position="20"/>
        <end position="39"/>
    </location>
</feature>
<keyword evidence="1" id="KW-0472">Membrane</keyword>
<feature type="transmembrane region" description="Helical" evidence="1">
    <location>
        <begin position="186"/>
        <end position="208"/>
    </location>
</feature>
<sequence length="426" mass="45183">MTDPRRPEPLLPRLPSLLAYPAGGQMLAFLAALSLLRLLANLPNVLGLLFEAAFWVMGFKLAVEALTNTAHGRYEPLQGEDVLATDGDAIEQLLLMLVVYLPIVVVAAWVGPVPALVMLGLAVLFMPAAIMLLAINHSHANALNPLAWFELIGRLGGAYVSAVAVFTALGVLSALVQALFAATLPYGMGVLPGSFVALYSLVASYHLLGDLLHRHHRELGLDITPAVARSVHANPIEDETMAQADALAQQGQPAAAAERLAGLFRGRGASDAVHDRYRELLIAAGDLPALAAHDREYASSLLVTGKDKRALAVVADTRARVSGFELALPEHIARLVAQAARTGQSQLAVALAEGFEQRFPDSPDLPQVVLTAVTLQSERLGQDEPARKRLQALLDRHPGHALAGEARTLLAALDRVRATASGSRGG</sequence>
<name>A0A091B4F9_9GAMM</name>
<dbReference type="Proteomes" id="UP000029392">
    <property type="component" value="Unassembled WGS sequence"/>
</dbReference>
<dbReference type="InterPro" id="IPR011990">
    <property type="entry name" value="TPR-like_helical_dom_sf"/>
</dbReference>
<protein>
    <submittedName>
        <fullName evidence="2">Uncharacterized protein</fullName>
    </submittedName>
</protein>
<comment type="caution">
    <text evidence="2">The sequence shown here is derived from an EMBL/GenBank/DDBJ whole genome shotgun (WGS) entry which is preliminary data.</text>
</comment>
<dbReference type="eggNOG" id="COG1729">
    <property type="taxonomic scope" value="Bacteria"/>
</dbReference>
<reference evidence="2 3" key="1">
    <citation type="submission" date="2013-09" db="EMBL/GenBank/DDBJ databases">
        <title>Genome sequencing of Arenimonas malthae.</title>
        <authorList>
            <person name="Chen F."/>
            <person name="Wang G."/>
        </authorList>
    </citation>
    <scope>NUCLEOTIDE SEQUENCE [LARGE SCALE GENOMIC DNA]</scope>
    <source>
        <strain evidence="2 3">CC-JY-1</strain>
    </source>
</reference>
<dbReference type="OrthoDB" id="5698243at2"/>
<accession>A0A091B4F9</accession>
<dbReference type="AlphaFoldDB" id="A0A091B4F9"/>
<evidence type="ECO:0000313" key="2">
    <source>
        <dbReference type="EMBL" id="KFN47463.1"/>
    </source>
</evidence>